<dbReference type="InterPro" id="IPR035952">
    <property type="entry name" value="Rhomboid-like_sf"/>
</dbReference>
<evidence type="ECO:0000256" key="6">
    <source>
        <dbReference type="ARBA" id="ARBA00023136"/>
    </source>
</evidence>
<accession>A0AAD9VYI4</accession>
<dbReference type="EMBL" id="JAUJFL010000007">
    <property type="protein sequence ID" value="KAK2599870.1"/>
    <property type="molecule type" value="Genomic_DNA"/>
</dbReference>
<gene>
    <name evidence="8" type="ORF">N8I77_011591</name>
</gene>
<reference evidence="8" key="1">
    <citation type="submission" date="2023-06" db="EMBL/GenBank/DDBJ databases">
        <authorList>
            <person name="Noh H."/>
        </authorList>
    </citation>
    <scope>NUCLEOTIDE SEQUENCE</scope>
    <source>
        <strain evidence="8">DUCC20226</strain>
    </source>
</reference>
<organism evidence="8 9">
    <name type="scientific">Phomopsis amygdali</name>
    <name type="common">Fusicoccum amygdali</name>
    <dbReference type="NCBI Taxonomy" id="1214568"/>
    <lineage>
        <taxon>Eukaryota</taxon>
        <taxon>Fungi</taxon>
        <taxon>Dikarya</taxon>
        <taxon>Ascomycota</taxon>
        <taxon>Pezizomycotina</taxon>
        <taxon>Sordariomycetes</taxon>
        <taxon>Sordariomycetidae</taxon>
        <taxon>Diaporthales</taxon>
        <taxon>Diaporthaceae</taxon>
        <taxon>Diaporthe</taxon>
    </lineage>
</organism>
<dbReference type="InterPro" id="IPR022764">
    <property type="entry name" value="Peptidase_S54_rhomboid_dom"/>
</dbReference>
<evidence type="ECO:0000256" key="3">
    <source>
        <dbReference type="ARBA" id="ARBA00022692"/>
    </source>
</evidence>
<keyword evidence="3" id="KW-0812">Transmembrane</keyword>
<protein>
    <recommendedName>
        <fullName evidence="7">Peptidase S54 rhomboid domain-containing protein</fullName>
    </recommendedName>
</protein>
<evidence type="ECO:0000259" key="7">
    <source>
        <dbReference type="Pfam" id="PF01694"/>
    </source>
</evidence>
<keyword evidence="5" id="KW-1133">Transmembrane helix</keyword>
<dbReference type="PANTHER" id="PTHR43731">
    <property type="entry name" value="RHOMBOID PROTEASE"/>
    <property type="match status" value="1"/>
</dbReference>
<dbReference type="Pfam" id="PF01694">
    <property type="entry name" value="Rhomboid"/>
    <property type="match status" value="1"/>
</dbReference>
<dbReference type="Gene3D" id="1.20.1540.10">
    <property type="entry name" value="Rhomboid-like"/>
    <property type="match status" value="1"/>
</dbReference>
<name>A0AAD9VYI4_PHOAM</name>
<dbReference type="GO" id="GO:0016020">
    <property type="term" value="C:membrane"/>
    <property type="evidence" value="ECO:0007669"/>
    <property type="project" value="UniProtKB-SubCell"/>
</dbReference>
<dbReference type="GO" id="GO:0004252">
    <property type="term" value="F:serine-type endopeptidase activity"/>
    <property type="evidence" value="ECO:0007669"/>
    <property type="project" value="InterPro"/>
</dbReference>
<evidence type="ECO:0000256" key="4">
    <source>
        <dbReference type="ARBA" id="ARBA00022801"/>
    </source>
</evidence>
<dbReference type="AlphaFoldDB" id="A0AAD9VYI4"/>
<evidence type="ECO:0000313" key="8">
    <source>
        <dbReference type="EMBL" id="KAK2599870.1"/>
    </source>
</evidence>
<dbReference type="SUPFAM" id="SSF144091">
    <property type="entry name" value="Rhomboid-like"/>
    <property type="match status" value="1"/>
</dbReference>
<keyword evidence="6" id="KW-0472">Membrane</keyword>
<evidence type="ECO:0000256" key="5">
    <source>
        <dbReference type="ARBA" id="ARBA00022989"/>
    </source>
</evidence>
<dbReference type="Proteomes" id="UP001265746">
    <property type="component" value="Unassembled WGS sequence"/>
</dbReference>
<dbReference type="PANTHER" id="PTHR43731:SF14">
    <property type="entry name" value="PRESENILIN-ASSOCIATED RHOMBOID-LIKE PROTEIN, MITOCHONDRIAL"/>
    <property type="match status" value="1"/>
</dbReference>
<comment type="similarity">
    <text evidence="2">Belongs to the peptidase S54 family.</text>
</comment>
<proteinExistence type="inferred from homology"/>
<evidence type="ECO:0000313" key="9">
    <source>
        <dbReference type="Proteomes" id="UP001265746"/>
    </source>
</evidence>
<evidence type="ECO:0000256" key="2">
    <source>
        <dbReference type="ARBA" id="ARBA00009045"/>
    </source>
</evidence>
<dbReference type="InterPro" id="IPR050925">
    <property type="entry name" value="Rhomboid_protease_S54"/>
</dbReference>
<comment type="subcellular location">
    <subcellularLocation>
        <location evidence="1">Membrane</location>
        <topology evidence="1">Multi-pass membrane protein</topology>
    </subcellularLocation>
</comment>
<keyword evidence="9" id="KW-1185">Reference proteome</keyword>
<keyword evidence="4" id="KW-0378">Hydrolase</keyword>
<sequence>MEPSQSPLLNPETYFLWPNLHVVGINLHVRRLFIWGIIGANVAVSVAWAHAAEETAAVLESWQQQQQRGWPPLLLIAAPRSLEFMAGHFALSALNLRQGRWWTVLTCGFSHYAPGHLVANMCSFYLWASRCFDLGLGPGKLAVLMLGSQICGSVAGLAHGGWWEPSFSLGASGAVYGLMAAAVLLEPVVAFEIPRIGNFYHCVFAPAVISCASDIFAAFSRSHGLTIPSLTRETMPALRRDNINHACHLGGAAFGVAYWLVGLRSHFGMW</sequence>
<evidence type="ECO:0000256" key="1">
    <source>
        <dbReference type="ARBA" id="ARBA00004141"/>
    </source>
</evidence>
<feature type="domain" description="Peptidase S54 rhomboid" evidence="7">
    <location>
        <begin position="99"/>
        <end position="263"/>
    </location>
</feature>
<comment type="caution">
    <text evidence="8">The sequence shown here is derived from an EMBL/GenBank/DDBJ whole genome shotgun (WGS) entry which is preliminary data.</text>
</comment>